<dbReference type="SUPFAM" id="SSF46689">
    <property type="entry name" value="Homeodomain-like"/>
    <property type="match status" value="1"/>
</dbReference>
<dbReference type="OrthoDB" id="9809529at2"/>
<evidence type="ECO:0000313" key="2">
    <source>
        <dbReference type="Proteomes" id="UP000297729"/>
    </source>
</evidence>
<dbReference type="Proteomes" id="UP000297729">
    <property type="component" value="Unassembled WGS sequence"/>
</dbReference>
<proteinExistence type="predicted"/>
<dbReference type="PANTHER" id="PTHR34849:SF3">
    <property type="entry name" value="SSR2962 PROTEIN"/>
    <property type="match status" value="1"/>
</dbReference>
<dbReference type="PANTHER" id="PTHR34849">
    <property type="entry name" value="SSL5025 PROTEIN"/>
    <property type="match status" value="1"/>
</dbReference>
<dbReference type="AlphaFoldDB" id="A0A4Y9SKT0"/>
<dbReference type="InterPro" id="IPR036388">
    <property type="entry name" value="WH-like_DNA-bd_sf"/>
</dbReference>
<protein>
    <submittedName>
        <fullName evidence="1">DUF433 domain-containing protein</fullName>
    </submittedName>
</protein>
<dbReference type="InterPro" id="IPR009057">
    <property type="entry name" value="Homeodomain-like_sf"/>
</dbReference>
<evidence type="ECO:0000313" key="1">
    <source>
        <dbReference type="EMBL" id="TFW27292.1"/>
    </source>
</evidence>
<reference evidence="1 2" key="1">
    <citation type="submission" date="2019-03" db="EMBL/GenBank/DDBJ databases">
        <title>Draft Genome Sequence of Duganella callidus sp. nov., a Novel Duganella Species Isolated from Cultivated Soil.</title>
        <authorList>
            <person name="Raths R."/>
            <person name="Peta V."/>
            <person name="Bucking H."/>
        </authorList>
    </citation>
    <scope>NUCLEOTIDE SEQUENCE [LARGE SCALE GENOMIC DNA]</scope>
    <source>
        <strain evidence="1 2">DN04</strain>
    </source>
</reference>
<organism evidence="1 2">
    <name type="scientific">Duganella callida</name>
    <dbReference type="NCBI Taxonomy" id="2561932"/>
    <lineage>
        <taxon>Bacteria</taxon>
        <taxon>Pseudomonadati</taxon>
        <taxon>Pseudomonadota</taxon>
        <taxon>Betaproteobacteria</taxon>
        <taxon>Burkholderiales</taxon>
        <taxon>Oxalobacteraceae</taxon>
        <taxon>Telluria group</taxon>
        <taxon>Duganella</taxon>
    </lineage>
</organism>
<gene>
    <name evidence="1" type="ORF">E4L98_07145</name>
</gene>
<comment type="caution">
    <text evidence="1">The sequence shown here is derived from an EMBL/GenBank/DDBJ whole genome shotgun (WGS) entry which is preliminary data.</text>
</comment>
<dbReference type="InterPro" id="IPR007367">
    <property type="entry name" value="DUF433"/>
</dbReference>
<accession>A0A4Y9SKT0</accession>
<dbReference type="Gene3D" id="1.10.10.10">
    <property type="entry name" value="Winged helix-like DNA-binding domain superfamily/Winged helix DNA-binding domain"/>
    <property type="match status" value="1"/>
</dbReference>
<dbReference type="Pfam" id="PF04255">
    <property type="entry name" value="DUF433"/>
    <property type="match status" value="1"/>
</dbReference>
<dbReference type="EMBL" id="SPVG01000072">
    <property type="protein sequence ID" value="TFW27292.1"/>
    <property type="molecule type" value="Genomic_DNA"/>
</dbReference>
<name>A0A4Y9SKT0_9BURK</name>
<keyword evidence="2" id="KW-1185">Reference proteome</keyword>
<sequence>MENKVIHSDPEIMGGTPVFLGTRVPVSFLFDYLEAGETIESFLESYPSVTRKMVTSALKAASYLVCQNVH</sequence>